<comment type="caution">
    <text evidence="7">The sequence shown here is derived from an EMBL/GenBank/DDBJ whole genome shotgun (WGS) entry which is preliminary data.</text>
</comment>
<dbReference type="PROSITE" id="PS51935">
    <property type="entry name" value="NLPC_P60"/>
    <property type="match status" value="1"/>
</dbReference>
<dbReference type="InterPro" id="IPR000064">
    <property type="entry name" value="NLP_P60_dom"/>
</dbReference>
<gene>
    <name evidence="7" type="ORF">D7Z96_15775</name>
</gene>
<evidence type="ECO:0000256" key="3">
    <source>
        <dbReference type="ARBA" id="ARBA00022801"/>
    </source>
</evidence>
<dbReference type="Gene3D" id="3.90.1720.10">
    <property type="entry name" value="endopeptidase domain like (from Nostoc punctiforme)"/>
    <property type="match status" value="1"/>
</dbReference>
<dbReference type="GO" id="GO:0006508">
    <property type="term" value="P:proteolysis"/>
    <property type="evidence" value="ECO:0007669"/>
    <property type="project" value="UniProtKB-KW"/>
</dbReference>
<dbReference type="InterPro" id="IPR051794">
    <property type="entry name" value="PG_Endopeptidase_C40"/>
</dbReference>
<dbReference type="PANTHER" id="PTHR47359">
    <property type="entry name" value="PEPTIDOGLYCAN DL-ENDOPEPTIDASE CWLO"/>
    <property type="match status" value="1"/>
</dbReference>
<feature type="region of interest" description="Disordered" evidence="5">
    <location>
        <begin position="20"/>
        <end position="41"/>
    </location>
</feature>
<reference evidence="8" key="2">
    <citation type="submission" date="2018-10" db="EMBL/GenBank/DDBJ databases">
        <authorList>
            <person name="Wang Y."/>
            <person name="Wang J."/>
            <person name="Yang X."/>
            <person name="Wang Z."/>
            <person name="Huang Y."/>
        </authorList>
    </citation>
    <scope>NUCLEOTIDE SEQUENCE [LARGE SCALE GENOMIC DNA]</scope>
    <source>
        <strain evidence="8">J015</strain>
    </source>
</reference>
<dbReference type="EMBL" id="RBNH01000016">
    <property type="protein sequence ID" value="RKO21551.1"/>
    <property type="molecule type" value="Genomic_DNA"/>
</dbReference>
<protein>
    <submittedName>
        <fullName evidence="7">NlpC/P60 family protein</fullName>
    </submittedName>
</protein>
<comment type="similarity">
    <text evidence="1">Belongs to the peptidase C40 family.</text>
</comment>
<keyword evidence="3" id="KW-0378">Hydrolase</keyword>
<dbReference type="AlphaFoldDB" id="A0A3B0FIX5"/>
<reference evidence="7 8" key="1">
    <citation type="submission" date="2018-10" db="EMBL/GenBank/DDBJ databases">
        <title>Genome-guide identification and characterization of bacteria that degrade polycyclic aromatic hydrocarbons and resist hexavalent chromium simultaneously.</title>
        <authorList>
            <person name="Feng H."/>
        </authorList>
    </citation>
    <scope>NUCLEOTIDE SEQUENCE [LARGE SCALE GENOMIC DNA]</scope>
    <source>
        <strain evidence="7 8">J015</strain>
    </source>
</reference>
<dbReference type="Proteomes" id="UP000273159">
    <property type="component" value="Unassembled WGS sequence"/>
</dbReference>
<evidence type="ECO:0000259" key="6">
    <source>
        <dbReference type="PROSITE" id="PS51935"/>
    </source>
</evidence>
<dbReference type="SUPFAM" id="SSF54001">
    <property type="entry name" value="Cysteine proteinases"/>
    <property type="match status" value="1"/>
</dbReference>
<name>A0A3B0FIX5_PSEPS</name>
<evidence type="ECO:0000313" key="7">
    <source>
        <dbReference type="EMBL" id="RKO21551.1"/>
    </source>
</evidence>
<organism evidence="7 8">
    <name type="scientific">Pseudarthrobacter phenanthrenivorans</name>
    <name type="common">Arthrobacter phenanthrenivorans</name>
    <dbReference type="NCBI Taxonomy" id="361575"/>
    <lineage>
        <taxon>Bacteria</taxon>
        <taxon>Bacillati</taxon>
        <taxon>Actinomycetota</taxon>
        <taxon>Actinomycetes</taxon>
        <taxon>Micrococcales</taxon>
        <taxon>Micrococcaceae</taxon>
        <taxon>Pseudarthrobacter</taxon>
    </lineage>
</organism>
<dbReference type="PANTHER" id="PTHR47359:SF3">
    <property type="entry name" value="NLP_P60 DOMAIN-CONTAINING PROTEIN-RELATED"/>
    <property type="match status" value="1"/>
</dbReference>
<feature type="domain" description="NlpC/P60" evidence="6">
    <location>
        <begin position="80"/>
        <end position="198"/>
    </location>
</feature>
<evidence type="ECO:0000256" key="4">
    <source>
        <dbReference type="ARBA" id="ARBA00022807"/>
    </source>
</evidence>
<evidence type="ECO:0000313" key="8">
    <source>
        <dbReference type="Proteomes" id="UP000273159"/>
    </source>
</evidence>
<sequence>MPMIEAVGRMQEIRATLTQMSGQTPPVQQVQQRPAAAGTAAGLPADPATFGQALEALTASMPGLGGTGAASTVPGAGGPPASAGKIGETAAKYIGLPYIWGGNDPEVGLDCSSFVQNVYRDLGYELPRVTWDQMKQGTAVPSMAEARPGDLLFSFNGGHVALYLGNGKAIDAPQPGKTIQVRDAWETDSNVTTIRRILPQGSVSAAALPSSAGAPGAAGAADSGLSGLLAAARPPMMAGALR</sequence>
<evidence type="ECO:0000256" key="1">
    <source>
        <dbReference type="ARBA" id="ARBA00007074"/>
    </source>
</evidence>
<keyword evidence="2" id="KW-0645">Protease</keyword>
<dbReference type="InterPro" id="IPR038765">
    <property type="entry name" value="Papain-like_cys_pep_sf"/>
</dbReference>
<dbReference type="Pfam" id="PF00877">
    <property type="entry name" value="NLPC_P60"/>
    <property type="match status" value="1"/>
</dbReference>
<keyword evidence="4" id="KW-0788">Thiol protease</keyword>
<accession>A0A3B0FIX5</accession>
<evidence type="ECO:0000256" key="5">
    <source>
        <dbReference type="SAM" id="MobiDB-lite"/>
    </source>
</evidence>
<evidence type="ECO:0000256" key="2">
    <source>
        <dbReference type="ARBA" id="ARBA00022670"/>
    </source>
</evidence>
<dbReference type="RefSeq" id="WP_120693119.1">
    <property type="nucleotide sequence ID" value="NZ_RBNH01000016.1"/>
</dbReference>
<dbReference type="GO" id="GO:0008234">
    <property type="term" value="F:cysteine-type peptidase activity"/>
    <property type="evidence" value="ECO:0007669"/>
    <property type="project" value="UniProtKB-KW"/>
</dbReference>
<feature type="compositionally biased region" description="Low complexity" evidence="5">
    <location>
        <begin position="23"/>
        <end position="41"/>
    </location>
</feature>
<proteinExistence type="inferred from homology"/>